<dbReference type="PANTHER" id="PTHR43731:SF14">
    <property type="entry name" value="PRESENILIN-ASSOCIATED RHOMBOID-LIKE PROTEIN, MITOCHONDRIAL"/>
    <property type="match status" value="1"/>
</dbReference>
<dbReference type="EMBL" id="FPBK01000007">
    <property type="protein sequence ID" value="SFU56033.1"/>
    <property type="molecule type" value="Genomic_DNA"/>
</dbReference>
<evidence type="ECO:0000256" key="7">
    <source>
        <dbReference type="SAM" id="Phobius"/>
    </source>
</evidence>
<protein>
    <submittedName>
        <fullName evidence="10">Membrane associated serine protease, rhomboid family</fullName>
    </submittedName>
</protein>
<dbReference type="InterPro" id="IPR050925">
    <property type="entry name" value="Rhomboid_protease_S54"/>
</dbReference>
<keyword evidence="10" id="KW-0645">Protease</keyword>
<dbReference type="GO" id="GO:0016020">
    <property type="term" value="C:membrane"/>
    <property type="evidence" value="ECO:0007669"/>
    <property type="project" value="UniProtKB-SubCell"/>
</dbReference>
<dbReference type="GO" id="GO:0006508">
    <property type="term" value="P:proteolysis"/>
    <property type="evidence" value="ECO:0007669"/>
    <property type="project" value="UniProtKB-KW"/>
</dbReference>
<dbReference type="Pfam" id="PF01694">
    <property type="entry name" value="Rhomboid"/>
    <property type="match status" value="1"/>
</dbReference>
<evidence type="ECO:0000256" key="3">
    <source>
        <dbReference type="ARBA" id="ARBA00022692"/>
    </source>
</evidence>
<keyword evidence="6 7" id="KW-0472">Membrane</keyword>
<keyword evidence="4" id="KW-0378">Hydrolase</keyword>
<feature type="transmembrane region" description="Helical" evidence="7">
    <location>
        <begin position="20"/>
        <end position="43"/>
    </location>
</feature>
<proteinExistence type="inferred from homology"/>
<dbReference type="OrthoDB" id="680602at2"/>
<name>A0A1I7H5R2_9FLAO</name>
<evidence type="ECO:0000256" key="2">
    <source>
        <dbReference type="ARBA" id="ARBA00009045"/>
    </source>
</evidence>
<dbReference type="Gene3D" id="1.20.1540.10">
    <property type="entry name" value="Rhomboid-like"/>
    <property type="match status" value="1"/>
</dbReference>
<dbReference type="AlphaFoldDB" id="A0A1I7H5R2"/>
<keyword evidence="11" id="KW-1185">Reference proteome</keyword>
<evidence type="ECO:0000259" key="8">
    <source>
        <dbReference type="Pfam" id="PF01694"/>
    </source>
</evidence>
<evidence type="ECO:0000313" key="10">
    <source>
        <dbReference type="EMBL" id="SFU56033.1"/>
    </source>
</evidence>
<comment type="subcellular location">
    <subcellularLocation>
        <location evidence="1">Membrane</location>
        <topology evidence="1">Multi-pass membrane protein</topology>
    </subcellularLocation>
</comment>
<accession>A0A1I7H5R2</accession>
<dbReference type="GO" id="GO:0004252">
    <property type="term" value="F:serine-type endopeptidase activity"/>
    <property type="evidence" value="ECO:0007669"/>
    <property type="project" value="InterPro"/>
</dbReference>
<feature type="transmembrane region" description="Helical" evidence="7">
    <location>
        <begin position="63"/>
        <end position="87"/>
    </location>
</feature>
<comment type="similarity">
    <text evidence="2">Belongs to the peptidase S54 family.</text>
</comment>
<dbReference type="Pfam" id="PF20216">
    <property type="entry name" value="DUF6576"/>
    <property type="match status" value="1"/>
</dbReference>
<evidence type="ECO:0000259" key="9">
    <source>
        <dbReference type="Pfam" id="PF20216"/>
    </source>
</evidence>
<dbReference type="PANTHER" id="PTHR43731">
    <property type="entry name" value="RHOMBOID PROTEASE"/>
    <property type="match status" value="1"/>
</dbReference>
<feature type="domain" description="Peptidase S54 rhomboid" evidence="8">
    <location>
        <begin position="59"/>
        <end position="204"/>
    </location>
</feature>
<evidence type="ECO:0000256" key="4">
    <source>
        <dbReference type="ARBA" id="ARBA00022801"/>
    </source>
</evidence>
<evidence type="ECO:0000256" key="5">
    <source>
        <dbReference type="ARBA" id="ARBA00022989"/>
    </source>
</evidence>
<sequence length="293" mass="33225">MNTNWSYQYKMLAPHVKMIVINVAIFLLFSLVFGLFQIPQAYILDWFGMPDSLNGFLTRPWTIITYAFFHGGFRHILFNMITLYFSGNIFMNLFSGKRFYTVYLLGAIAGGVLYFLSYNIFPAFTNSIIPQYLIGASAAVMAILIFVCAYIPNQEVRVFMFNVKLWHVGIFFVLMDLLQISESNPGGHIAHLGGALLGFVYARQLGQGNDIGAWFSSLMDGIANLFSGKKSEKTKFKKVYRNKKSTDSSAKVFNNDKNIHQKKIDAILDKISKSGYESLSKDEKDYLFKAGKN</sequence>
<reference evidence="10 11" key="1">
    <citation type="submission" date="2016-10" db="EMBL/GenBank/DDBJ databases">
        <authorList>
            <person name="de Groot N.N."/>
        </authorList>
    </citation>
    <scope>NUCLEOTIDE SEQUENCE [LARGE SCALE GENOMIC DNA]</scope>
    <source>
        <strain evidence="10 11">CGMCC 1.12333</strain>
    </source>
</reference>
<gene>
    <name evidence="10" type="ORF">SAMN05216480_10794</name>
</gene>
<feature type="transmembrane region" description="Helical" evidence="7">
    <location>
        <begin position="99"/>
        <end position="120"/>
    </location>
</feature>
<dbReference type="InterPro" id="IPR022764">
    <property type="entry name" value="Peptidase_S54_rhomboid_dom"/>
</dbReference>
<evidence type="ECO:0000256" key="1">
    <source>
        <dbReference type="ARBA" id="ARBA00004141"/>
    </source>
</evidence>
<dbReference type="STRING" id="1224947.SAMN05216480_10794"/>
<dbReference type="InterPro" id="IPR046483">
    <property type="entry name" value="DUF6576"/>
</dbReference>
<keyword evidence="3 7" id="KW-0812">Transmembrane</keyword>
<keyword evidence="5 7" id="KW-1133">Transmembrane helix</keyword>
<dbReference type="Proteomes" id="UP000199138">
    <property type="component" value="Unassembled WGS sequence"/>
</dbReference>
<organism evidence="10 11">
    <name type="scientific">Pustulibacterium marinum</name>
    <dbReference type="NCBI Taxonomy" id="1224947"/>
    <lineage>
        <taxon>Bacteria</taxon>
        <taxon>Pseudomonadati</taxon>
        <taxon>Bacteroidota</taxon>
        <taxon>Flavobacteriia</taxon>
        <taxon>Flavobacteriales</taxon>
        <taxon>Flavobacteriaceae</taxon>
        <taxon>Pustulibacterium</taxon>
    </lineage>
</organism>
<evidence type="ECO:0000256" key="6">
    <source>
        <dbReference type="ARBA" id="ARBA00023136"/>
    </source>
</evidence>
<evidence type="ECO:0000313" key="11">
    <source>
        <dbReference type="Proteomes" id="UP000199138"/>
    </source>
</evidence>
<dbReference type="InterPro" id="IPR035952">
    <property type="entry name" value="Rhomboid-like_sf"/>
</dbReference>
<feature type="transmembrane region" description="Helical" evidence="7">
    <location>
        <begin position="132"/>
        <end position="151"/>
    </location>
</feature>
<feature type="domain" description="DUF6576" evidence="9">
    <location>
        <begin position="252"/>
        <end position="287"/>
    </location>
</feature>
<dbReference type="SUPFAM" id="SSF144091">
    <property type="entry name" value="Rhomboid-like"/>
    <property type="match status" value="1"/>
</dbReference>